<evidence type="ECO:0000256" key="1">
    <source>
        <dbReference type="SAM" id="SignalP"/>
    </source>
</evidence>
<feature type="signal peptide" evidence="1">
    <location>
        <begin position="1"/>
        <end position="24"/>
    </location>
</feature>
<reference evidence="2 3" key="1">
    <citation type="journal article" date="2017" name="BMC Genomics">
        <title>Genome sequencing of 39 Akkermansia muciniphila isolates reveals its population structure, genomic and functional diverisity, and global distribution in mammalian gut microbiotas.</title>
        <authorList>
            <person name="Guo X."/>
            <person name="Li S."/>
            <person name="Zhang J."/>
            <person name="Wu F."/>
            <person name="Li X."/>
            <person name="Wu D."/>
            <person name="Zhang M."/>
            <person name="Ou Z."/>
            <person name="Jie Z."/>
            <person name="Yan Q."/>
            <person name="Li P."/>
            <person name="Yi J."/>
            <person name="Peng Y."/>
        </authorList>
    </citation>
    <scope>NUCLEOTIDE SEQUENCE [LARGE SCALE GENOMIC DNA]</scope>
    <source>
        <strain evidence="2 3">GP24</strain>
    </source>
</reference>
<gene>
    <name evidence="2" type="ORF">CXU22_02190</name>
</gene>
<keyword evidence="1" id="KW-0732">Signal</keyword>
<protein>
    <submittedName>
        <fullName evidence="2">Uncharacterized protein</fullName>
    </submittedName>
</protein>
<evidence type="ECO:0000313" key="3">
    <source>
        <dbReference type="Proteomes" id="UP000236000"/>
    </source>
</evidence>
<organism evidence="2 3">
    <name type="scientific">Akkermansia muciniphila</name>
    <dbReference type="NCBI Taxonomy" id="239935"/>
    <lineage>
        <taxon>Bacteria</taxon>
        <taxon>Pseudomonadati</taxon>
        <taxon>Verrucomicrobiota</taxon>
        <taxon>Verrucomicrobiia</taxon>
        <taxon>Verrucomicrobiales</taxon>
        <taxon>Akkermansiaceae</taxon>
        <taxon>Akkermansia</taxon>
    </lineage>
</organism>
<dbReference type="OrthoDB" id="198479at2"/>
<sequence length="301" mass="34160">MHTLRSLLVSALLLPFCWHAPASALPEPEAAEPKQAIEQFLGLTAIWMLEMEWTHAYANKTPRAEDFRNAMLAAGLQQCPADFQEAWLRQTAKPGRNYAAPVLRKYGVSLKDLRERLQGKLFKINPQVHPPIPLYDEDEKIPRMDPRTCGDPKAILNALAVLRAEVMGLTPAQLAQARQSIERVMLEFTLAYMETAICMNSGGIRESQVKALFSPISTEGCPEDFRRAWQHDLPFFLKGHFTGPELTLSTVCKKYGASEQEAFLKVRKKMKEWDIQPPTPQTQPAFRRDMQEIRENMLGGR</sequence>
<dbReference type="RefSeq" id="WP_102712097.1">
    <property type="nucleotide sequence ID" value="NZ_PJKA01000003.1"/>
</dbReference>
<accession>A0A2N8HGH3</accession>
<dbReference type="AlphaFoldDB" id="A0A2N8HGH3"/>
<evidence type="ECO:0000313" key="2">
    <source>
        <dbReference type="EMBL" id="PNC19842.1"/>
    </source>
</evidence>
<name>A0A2N8HGH3_9BACT</name>
<comment type="caution">
    <text evidence="2">The sequence shown here is derived from an EMBL/GenBank/DDBJ whole genome shotgun (WGS) entry which is preliminary data.</text>
</comment>
<dbReference type="Proteomes" id="UP000236000">
    <property type="component" value="Unassembled WGS sequence"/>
</dbReference>
<dbReference type="EMBL" id="PJKA01000003">
    <property type="protein sequence ID" value="PNC19842.1"/>
    <property type="molecule type" value="Genomic_DNA"/>
</dbReference>
<feature type="chain" id="PRO_5014692447" evidence="1">
    <location>
        <begin position="25"/>
        <end position="301"/>
    </location>
</feature>
<proteinExistence type="predicted"/>